<reference evidence="4" key="1">
    <citation type="journal article" date="2023" name="Mol. Phylogenet. Evol.">
        <title>Genome-scale phylogeny and comparative genomics of the fungal order Sordariales.</title>
        <authorList>
            <person name="Hensen N."/>
            <person name="Bonometti L."/>
            <person name="Westerberg I."/>
            <person name="Brannstrom I.O."/>
            <person name="Guillou S."/>
            <person name="Cros-Aarteil S."/>
            <person name="Calhoun S."/>
            <person name="Haridas S."/>
            <person name="Kuo A."/>
            <person name="Mondo S."/>
            <person name="Pangilinan J."/>
            <person name="Riley R."/>
            <person name="LaButti K."/>
            <person name="Andreopoulos B."/>
            <person name="Lipzen A."/>
            <person name="Chen C."/>
            <person name="Yan M."/>
            <person name="Daum C."/>
            <person name="Ng V."/>
            <person name="Clum A."/>
            <person name="Steindorff A."/>
            <person name="Ohm R.A."/>
            <person name="Martin F."/>
            <person name="Silar P."/>
            <person name="Natvig D.O."/>
            <person name="Lalanne C."/>
            <person name="Gautier V."/>
            <person name="Ament-Velasquez S.L."/>
            <person name="Kruys A."/>
            <person name="Hutchinson M.I."/>
            <person name="Powell A.J."/>
            <person name="Barry K."/>
            <person name="Miller A.N."/>
            <person name="Grigoriev I.V."/>
            <person name="Debuchy R."/>
            <person name="Gladieux P."/>
            <person name="Hiltunen Thoren M."/>
            <person name="Johannesson H."/>
        </authorList>
    </citation>
    <scope>NUCLEOTIDE SEQUENCE</scope>
    <source>
        <strain evidence="4">PSN309</strain>
    </source>
</reference>
<evidence type="ECO:0000313" key="5">
    <source>
        <dbReference type="Proteomes" id="UP001302126"/>
    </source>
</evidence>
<dbReference type="GO" id="GO:0009166">
    <property type="term" value="P:nucleotide catabolic process"/>
    <property type="evidence" value="ECO:0007669"/>
    <property type="project" value="InterPro"/>
</dbReference>
<dbReference type="Proteomes" id="UP001302126">
    <property type="component" value="Unassembled WGS sequence"/>
</dbReference>
<feature type="signal peptide" evidence="1">
    <location>
        <begin position="1"/>
        <end position="19"/>
    </location>
</feature>
<dbReference type="Pfam" id="PF21953">
    <property type="entry name" value="NadN_nucleosid_C"/>
    <property type="match status" value="1"/>
</dbReference>
<dbReference type="InterPro" id="IPR004843">
    <property type="entry name" value="Calcineurin-like_PHP"/>
</dbReference>
<dbReference type="Gene3D" id="3.60.21.10">
    <property type="match status" value="1"/>
</dbReference>
<dbReference type="EMBL" id="MU864501">
    <property type="protein sequence ID" value="KAK4184174.1"/>
    <property type="molecule type" value="Genomic_DNA"/>
</dbReference>
<protein>
    <submittedName>
        <fullName evidence="4">Metallo-dependent phosphatase-like protein</fullName>
    </submittedName>
</protein>
<dbReference type="Pfam" id="PF00149">
    <property type="entry name" value="Metallophos"/>
    <property type="match status" value="1"/>
</dbReference>
<dbReference type="InterPro" id="IPR006179">
    <property type="entry name" value="5_nucleotidase/apyrase"/>
</dbReference>
<dbReference type="InterPro" id="IPR053828">
    <property type="entry name" value="Nucleosidase_C"/>
</dbReference>
<dbReference type="PANTHER" id="PTHR11575">
    <property type="entry name" value="5'-NUCLEOTIDASE-RELATED"/>
    <property type="match status" value="1"/>
</dbReference>
<dbReference type="GO" id="GO:0005829">
    <property type="term" value="C:cytosol"/>
    <property type="evidence" value="ECO:0007669"/>
    <property type="project" value="TreeGrafter"/>
</dbReference>
<reference evidence="4" key="2">
    <citation type="submission" date="2023-05" db="EMBL/GenBank/DDBJ databases">
        <authorList>
            <consortium name="Lawrence Berkeley National Laboratory"/>
            <person name="Steindorff A."/>
            <person name="Hensen N."/>
            <person name="Bonometti L."/>
            <person name="Westerberg I."/>
            <person name="Brannstrom I.O."/>
            <person name="Guillou S."/>
            <person name="Cros-Aarteil S."/>
            <person name="Calhoun S."/>
            <person name="Haridas S."/>
            <person name="Kuo A."/>
            <person name="Mondo S."/>
            <person name="Pangilinan J."/>
            <person name="Riley R."/>
            <person name="Labutti K."/>
            <person name="Andreopoulos B."/>
            <person name="Lipzen A."/>
            <person name="Chen C."/>
            <person name="Yanf M."/>
            <person name="Daum C."/>
            <person name="Ng V."/>
            <person name="Clum A."/>
            <person name="Ohm R."/>
            <person name="Martin F."/>
            <person name="Silar P."/>
            <person name="Natvig D."/>
            <person name="Lalanne C."/>
            <person name="Gautier V."/>
            <person name="Ament-Velasquez S.L."/>
            <person name="Kruys A."/>
            <person name="Hutchinson M.I."/>
            <person name="Powell A.J."/>
            <person name="Barry K."/>
            <person name="Miller A.N."/>
            <person name="Grigoriev I.V."/>
            <person name="Debuchy R."/>
            <person name="Gladieux P."/>
            <person name="Thoren M.H."/>
            <person name="Johannesson H."/>
        </authorList>
    </citation>
    <scope>NUCLEOTIDE SEQUENCE</scope>
    <source>
        <strain evidence="4">PSN309</strain>
    </source>
</reference>
<dbReference type="InterPro" id="IPR014485">
    <property type="entry name" value="Pesterase_C1039"/>
</dbReference>
<evidence type="ECO:0000313" key="4">
    <source>
        <dbReference type="EMBL" id="KAK4184174.1"/>
    </source>
</evidence>
<dbReference type="InterPro" id="IPR036907">
    <property type="entry name" value="5'-Nucleotdase_C_sf"/>
</dbReference>
<dbReference type="SUPFAM" id="SSF56300">
    <property type="entry name" value="Metallo-dependent phosphatases"/>
    <property type="match status" value="1"/>
</dbReference>
<evidence type="ECO:0000259" key="3">
    <source>
        <dbReference type="Pfam" id="PF21953"/>
    </source>
</evidence>
<keyword evidence="1" id="KW-0732">Signal</keyword>
<dbReference type="PANTHER" id="PTHR11575:SF22">
    <property type="entry name" value="ADL392WP"/>
    <property type="match status" value="1"/>
</dbReference>
<sequence>MMRSLSLLSGFTALGGVLGCDSCYGPAEPDQHVRLVRRMQPGALAADYGPDRPLQWGQLNVMHTSDTHGWLAGHIKEGNYGADWGDYTSFVIEMKRKADCMGVDLLLLDSGDLHDGTGLSDTTKPNGEVSNEFFVQNTGYDLLTIGNHELYVSQVAYLTFNNFSKAWGDRYLTSNVEIMNPQTQEWEYIGRPYKYFTTPHGLRVMAFGVLFDFTGNVNITRTTTTAEMLKKDWFNQAIATCNDIDIFLILGHNPAREGRRGSTFKAIHDYIRNFHPDTPIHFFGGHSHLRDFVVYDQSSTASESGRYCETIGWFSMSGFNSSNSGFTGPANPQATIDSGLPVQNPNRTATNNSASPFLYSRRYLDWNRLTFDYHAPGSQNPVGRTRRLAGLGISAEITAFRSQQNLGKVYGCNPKTYCLSCVEVTHPDSLFTFLGDSMGQIIVNKTRSHIPRLHISNTGMARFDLYKGPFTYDDNYVISPFPSKVVAIMDVDWKYAKEVLANMNKRGAQQGRRIEKRSVVPQIDRIQGELCMDPILEFGAMGEKVVKRGEEIAPDGGKRRQGALNAGYRTVDDFGTDGDDTPHKSREQHELPPFFEAKAGFPSQGEEPLIVDLVFNDFINDDIILALEDMAPERNYTAADDIVPYMTPNYNLQDFLLPYAEANWQKGMPDCKDMPSE</sequence>
<dbReference type="GO" id="GO:0016787">
    <property type="term" value="F:hydrolase activity"/>
    <property type="evidence" value="ECO:0007669"/>
    <property type="project" value="InterPro"/>
</dbReference>
<feature type="domain" description="Putative 5'-nucleotidase C-terminal" evidence="3">
    <location>
        <begin position="416"/>
        <end position="624"/>
    </location>
</feature>
<dbReference type="SUPFAM" id="SSF55816">
    <property type="entry name" value="5'-nucleotidase (syn. UDP-sugar hydrolase), C-terminal domain"/>
    <property type="match status" value="1"/>
</dbReference>
<feature type="domain" description="Calcineurin-like phosphoesterase" evidence="2">
    <location>
        <begin position="60"/>
        <end position="288"/>
    </location>
</feature>
<dbReference type="InterPro" id="IPR029052">
    <property type="entry name" value="Metallo-depent_PP-like"/>
</dbReference>
<feature type="chain" id="PRO_5042969159" evidence="1">
    <location>
        <begin position="20"/>
        <end position="677"/>
    </location>
</feature>
<name>A0AAN6WLD0_9PEZI</name>
<dbReference type="AlphaFoldDB" id="A0AAN6WLD0"/>
<dbReference type="PROSITE" id="PS51257">
    <property type="entry name" value="PROKAR_LIPOPROTEIN"/>
    <property type="match status" value="1"/>
</dbReference>
<gene>
    <name evidence="4" type="ORF">QBC35DRAFT_441948</name>
</gene>
<dbReference type="Gene3D" id="3.90.780.10">
    <property type="entry name" value="5'-Nucleotidase, C-terminal domain"/>
    <property type="match status" value="2"/>
</dbReference>
<dbReference type="PIRSF" id="PIRSF017316">
    <property type="entry name" value="Pesterase_C1039"/>
    <property type="match status" value="1"/>
</dbReference>
<comment type="caution">
    <text evidence="4">The sequence shown here is derived from an EMBL/GenBank/DDBJ whole genome shotgun (WGS) entry which is preliminary data.</text>
</comment>
<proteinExistence type="predicted"/>
<keyword evidence="5" id="KW-1185">Reference proteome</keyword>
<accession>A0AAN6WLD0</accession>
<organism evidence="4 5">
    <name type="scientific">Podospora australis</name>
    <dbReference type="NCBI Taxonomy" id="1536484"/>
    <lineage>
        <taxon>Eukaryota</taxon>
        <taxon>Fungi</taxon>
        <taxon>Dikarya</taxon>
        <taxon>Ascomycota</taxon>
        <taxon>Pezizomycotina</taxon>
        <taxon>Sordariomycetes</taxon>
        <taxon>Sordariomycetidae</taxon>
        <taxon>Sordariales</taxon>
        <taxon>Podosporaceae</taxon>
        <taxon>Podospora</taxon>
    </lineage>
</organism>
<evidence type="ECO:0000259" key="2">
    <source>
        <dbReference type="Pfam" id="PF00149"/>
    </source>
</evidence>
<evidence type="ECO:0000256" key="1">
    <source>
        <dbReference type="SAM" id="SignalP"/>
    </source>
</evidence>